<feature type="domain" description="ZAD" evidence="13">
    <location>
        <begin position="9"/>
        <end position="87"/>
    </location>
</feature>
<evidence type="ECO:0000256" key="5">
    <source>
        <dbReference type="ARBA" id="ARBA00022833"/>
    </source>
</evidence>
<evidence type="ECO:0000256" key="1">
    <source>
        <dbReference type="ARBA" id="ARBA00004123"/>
    </source>
</evidence>
<feature type="domain" description="C2H2-type" evidence="12">
    <location>
        <begin position="218"/>
        <end position="245"/>
    </location>
</feature>
<evidence type="ECO:0000259" key="13">
    <source>
        <dbReference type="PROSITE" id="PS51915"/>
    </source>
</evidence>
<name>A0A154P5Q9_DUFNO</name>
<evidence type="ECO:0000313" key="14">
    <source>
        <dbReference type="EMBL" id="KZC07259.1"/>
    </source>
</evidence>
<evidence type="ECO:0000256" key="2">
    <source>
        <dbReference type="ARBA" id="ARBA00022723"/>
    </source>
</evidence>
<protein>
    <submittedName>
        <fullName evidence="14">Zinc finger protein 1 like protein</fullName>
    </submittedName>
</protein>
<dbReference type="FunFam" id="3.30.160.60:FF:000100">
    <property type="entry name" value="Zinc finger 45-like"/>
    <property type="match status" value="1"/>
</dbReference>
<dbReference type="GO" id="GO:0000981">
    <property type="term" value="F:DNA-binding transcription factor activity, RNA polymerase II-specific"/>
    <property type="evidence" value="ECO:0007669"/>
    <property type="project" value="TreeGrafter"/>
</dbReference>
<dbReference type="PROSITE" id="PS51915">
    <property type="entry name" value="ZAD"/>
    <property type="match status" value="1"/>
</dbReference>
<dbReference type="Proteomes" id="UP000076502">
    <property type="component" value="Unassembled WGS sequence"/>
</dbReference>
<comment type="subcellular location">
    <subcellularLocation>
        <location evidence="1">Nucleus</location>
    </subcellularLocation>
</comment>
<evidence type="ECO:0000256" key="11">
    <source>
        <dbReference type="PROSITE-ProRule" id="PRU01263"/>
    </source>
</evidence>
<gene>
    <name evidence="14" type="ORF">WN55_07670</name>
</gene>
<feature type="domain" description="C2H2-type" evidence="12">
    <location>
        <begin position="148"/>
        <end position="175"/>
    </location>
</feature>
<dbReference type="FunFam" id="3.30.160.60:FF:000358">
    <property type="entry name" value="zinc finger protein 24"/>
    <property type="match status" value="1"/>
</dbReference>
<dbReference type="Pfam" id="PF00096">
    <property type="entry name" value="zf-C2H2"/>
    <property type="match status" value="2"/>
</dbReference>
<dbReference type="GO" id="GO:0000978">
    <property type="term" value="F:RNA polymerase II cis-regulatory region sequence-specific DNA binding"/>
    <property type="evidence" value="ECO:0007669"/>
    <property type="project" value="TreeGrafter"/>
</dbReference>
<dbReference type="PANTHER" id="PTHR24384:SF189">
    <property type="entry name" value="C2H2-TYPE DOMAIN-CONTAINING PROTEIN-RELATED"/>
    <property type="match status" value="1"/>
</dbReference>
<evidence type="ECO:0000313" key="15">
    <source>
        <dbReference type="Proteomes" id="UP000076502"/>
    </source>
</evidence>
<dbReference type="STRING" id="178035.A0A154P5Q9"/>
<evidence type="ECO:0000256" key="9">
    <source>
        <dbReference type="ARBA" id="ARBA00023242"/>
    </source>
</evidence>
<dbReference type="OrthoDB" id="3437960at2759"/>
<keyword evidence="8" id="KW-0804">Transcription</keyword>
<keyword evidence="7" id="KW-0238">DNA-binding</keyword>
<evidence type="ECO:0000256" key="3">
    <source>
        <dbReference type="ARBA" id="ARBA00022737"/>
    </source>
</evidence>
<keyword evidence="3" id="KW-0677">Repeat</keyword>
<dbReference type="InterPro" id="IPR013087">
    <property type="entry name" value="Znf_C2H2_type"/>
</dbReference>
<feature type="domain" description="C2H2-type" evidence="12">
    <location>
        <begin position="176"/>
        <end position="204"/>
    </location>
</feature>
<dbReference type="Pfam" id="PF07776">
    <property type="entry name" value="zf-AD"/>
    <property type="match status" value="1"/>
</dbReference>
<keyword evidence="9" id="KW-0539">Nucleus</keyword>
<dbReference type="GO" id="GO:0008270">
    <property type="term" value="F:zinc ion binding"/>
    <property type="evidence" value="ECO:0007669"/>
    <property type="project" value="UniProtKB-UniRule"/>
</dbReference>
<dbReference type="FunFam" id="3.30.160.60:FF:000706">
    <property type="entry name" value="Zinc finger protein"/>
    <property type="match status" value="1"/>
</dbReference>
<keyword evidence="4 10" id="KW-0863">Zinc-finger</keyword>
<keyword evidence="6" id="KW-0805">Transcription regulation</keyword>
<keyword evidence="15" id="KW-1185">Reference proteome</keyword>
<evidence type="ECO:0000256" key="10">
    <source>
        <dbReference type="PROSITE-ProRule" id="PRU00042"/>
    </source>
</evidence>
<sequence>MMLHKTSLKLCRLCGKGKQQGTDLLADKIKGTVLTSIINKYFSKEVINISNSDTFSKYVCIDCEQKLCTFDEFYIMVANVQKQLTAPTLEIDFAESMLCQLKENDTVPKSTLGRQGTGKSMCPICAKSFRCQAHLNRHKRIHTGQRPFVCNICRMSFNQQEILMKHLERHEGKKQFQCANCHQSFRYKVSLKSHMINFHMDAEKSTNNHNLQIEANSFTCTDCGKQFVTKYKLQRHSRCHTGERPYHCNFCMKTFSQTSNLKVHQMKYHQLPGSLTELRGQIQYSDQLVNCDVPATLNNYNTVNMSETELQNTINETINSTQQSSSYVSKIYENPLYIDDEIETILDRDLDQLGQSKYSTNLQEKVSLCLKQPETPELLHSLLYDDG</sequence>
<organism evidence="14 15">
    <name type="scientific">Dufourea novaeangliae</name>
    <name type="common">Sweat bee</name>
    <dbReference type="NCBI Taxonomy" id="178035"/>
    <lineage>
        <taxon>Eukaryota</taxon>
        <taxon>Metazoa</taxon>
        <taxon>Ecdysozoa</taxon>
        <taxon>Arthropoda</taxon>
        <taxon>Hexapoda</taxon>
        <taxon>Insecta</taxon>
        <taxon>Pterygota</taxon>
        <taxon>Neoptera</taxon>
        <taxon>Endopterygota</taxon>
        <taxon>Hymenoptera</taxon>
        <taxon>Apocrita</taxon>
        <taxon>Aculeata</taxon>
        <taxon>Apoidea</taxon>
        <taxon>Anthophila</taxon>
        <taxon>Halictidae</taxon>
        <taxon>Rophitinae</taxon>
        <taxon>Dufourea</taxon>
    </lineage>
</organism>
<dbReference type="AlphaFoldDB" id="A0A154P5Q9"/>
<dbReference type="SMART" id="SM00868">
    <property type="entry name" value="zf-AD"/>
    <property type="match status" value="1"/>
</dbReference>
<dbReference type="SMART" id="SM00355">
    <property type="entry name" value="ZnF_C2H2"/>
    <property type="match status" value="5"/>
</dbReference>
<feature type="binding site" evidence="11">
    <location>
        <position position="14"/>
    </location>
    <ligand>
        <name>Zn(2+)</name>
        <dbReference type="ChEBI" id="CHEBI:29105"/>
    </ligand>
</feature>
<evidence type="ECO:0000259" key="12">
    <source>
        <dbReference type="PROSITE" id="PS50157"/>
    </source>
</evidence>
<feature type="binding site" evidence="11">
    <location>
        <position position="60"/>
    </location>
    <ligand>
        <name>Zn(2+)</name>
        <dbReference type="ChEBI" id="CHEBI:29105"/>
    </ligand>
</feature>
<evidence type="ECO:0000256" key="8">
    <source>
        <dbReference type="ARBA" id="ARBA00023163"/>
    </source>
</evidence>
<feature type="domain" description="C2H2-type" evidence="12">
    <location>
        <begin position="246"/>
        <end position="269"/>
    </location>
</feature>
<feature type="binding site" evidence="11">
    <location>
        <position position="63"/>
    </location>
    <ligand>
        <name>Zn(2+)</name>
        <dbReference type="ChEBI" id="CHEBI:29105"/>
    </ligand>
</feature>
<dbReference type="InterPro" id="IPR050752">
    <property type="entry name" value="C2H2-ZF_domain"/>
</dbReference>
<dbReference type="PROSITE" id="PS50157">
    <property type="entry name" value="ZINC_FINGER_C2H2_2"/>
    <property type="match status" value="5"/>
</dbReference>
<evidence type="ECO:0000256" key="6">
    <source>
        <dbReference type="ARBA" id="ARBA00023015"/>
    </source>
</evidence>
<dbReference type="FunFam" id="3.30.160.60:FF:000744">
    <property type="entry name" value="zinc finger E-box-binding homeobox 1"/>
    <property type="match status" value="1"/>
</dbReference>
<dbReference type="SUPFAM" id="SSF57667">
    <property type="entry name" value="beta-beta-alpha zinc fingers"/>
    <property type="match status" value="3"/>
</dbReference>
<dbReference type="SUPFAM" id="SSF57716">
    <property type="entry name" value="Glucocorticoid receptor-like (DNA-binding domain)"/>
    <property type="match status" value="1"/>
</dbReference>
<accession>A0A154P5Q9</accession>
<feature type="binding site" evidence="11">
    <location>
        <position position="11"/>
    </location>
    <ligand>
        <name>Zn(2+)</name>
        <dbReference type="ChEBI" id="CHEBI:29105"/>
    </ligand>
</feature>
<evidence type="ECO:0000256" key="4">
    <source>
        <dbReference type="ARBA" id="ARBA00022771"/>
    </source>
</evidence>
<proteinExistence type="predicted"/>
<reference evidence="14 15" key="1">
    <citation type="submission" date="2015-07" db="EMBL/GenBank/DDBJ databases">
        <title>The genome of Dufourea novaeangliae.</title>
        <authorList>
            <person name="Pan H."/>
            <person name="Kapheim K."/>
        </authorList>
    </citation>
    <scope>NUCLEOTIDE SEQUENCE [LARGE SCALE GENOMIC DNA]</scope>
    <source>
        <strain evidence="14">0120121106</strain>
        <tissue evidence="14">Whole body</tissue>
    </source>
</reference>
<dbReference type="PANTHER" id="PTHR24384">
    <property type="entry name" value="FINGER PUTATIVE TRANSCRIPTION FACTOR FAMILY-RELATED"/>
    <property type="match status" value="1"/>
</dbReference>
<keyword evidence="2 11" id="KW-0479">Metal-binding</keyword>
<dbReference type="EMBL" id="KQ434823">
    <property type="protein sequence ID" value="KZC07259.1"/>
    <property type="molecule type" value="Genomic_DNA"/>
</dbReference>
<dbReference type="GO" id="GO:0005634">
    <property type="term" value="C:nucleus"/>
    <property type="evidence" value="ECO:0007669"/>
    <property type="project" value="UniProtKB-SubCell"/>
</dbReference>
<dbReference type="PROSITE" id="PS00028">
    <property type="entry name" value="ZINC_FINGER_C2H2_1"/>
    <property type="match status" value="5"/>
</dbReference>
<feature type="domain" description="C2H2-type" evidence="12">
    <location>
        <begin position="120"/>
        <end position="147"/>
    </location>
</feature>
<keyword evidence="5 11" id="KW-0862">Zinc</keyword>
<evidence type="ECO:0000256" key="7">
    <source>
        <dbReference type="ARBA" id="ARBA00023125"/>
    </source>
</evidence>
<dbReference type="InterPro" id="IPR036236">
    <property type="entry name" value="Znf_C2H2_sf"/>
</dbReference>
<dbReference type="OMA" id="MSFNQQE"/>
<dbReference type="Gene3D" id="3.30.160.60">
    <property type="entry name" value="Classic Zinc Finger"/>
    <property type="match status" value="5"/>
</dbReference>
<dbReference type="InterPro" id="IPR012934">
    <property type="entry name" value="Znf_AD"/>
</dbReference>
<dbReference type="Gene3D" id="3.40.1800.20">
    <property type="match status" value="1"/>
</dbReference>
<dbReference type="FunFam" id="3.30.160.60:FF:000446">
    <property type="entry name" value="Zinc finger protein"/>
    <property type="match status" value="1"/>
</dbReference>